<dbReference type="InterPro" id="IPR006179">
    <property type="entry name" value="5_nucleotidase/apyrase"/>
</dbReference>
<dbReference type="Pfam" id="PF00149">
    <property type="entry name" value="Metallophos"/>
    <property type="match status" value="1"/>
</dbReference>
<comment type="similarity">
    <text evidence="1 3">Belongs to the 5'-nucleotidase family.</text>
</comment>
<protein>
    <submittedName>
        <fullName evidence="6">7875_t:CDS:1</fullName>
    </submittedName>
</protein>
<keyword evidence="3" id="KW-0378">Hydrolase</keyword>
<keyword evidence="3" id="KW-0547">Nucleotide-binding</keyword>
<dbReference type="InterPro" id="IPR036907">
    <property type="entry name" value="5'-Nucleotdase_C_sf"/>
</dbReference>
<proteinExistence type="inferred from homology"/>
<dbReference type="Gene3D" id="3.90.780.10">
    <property type="entry name" value="5'-Nucleotidase, C-terminal domain"/>
    <property type="match status" value="1"/>
</dbReference>
<dbReference type="PRINTS" id="PR01607">
    <property type="entry name" value="APYRASEFAMLY"/>
</dbReference>
<organism evidence="6 7">
    <name type="scientific">Paraglomus brasilianum</name>
    <dbReference type="NCBI Taxonomy" id="144538"/>
    <lineage>
        <taxon>Eukaryota</taxon>
        <taxon>Fungi</taxon>
        <taxon>Fungi incertae sedis</taxon>
        <taxon>Mucoromycota</taxon>
        <taxon>Glomeromycotina</taxon>
        <taxon>Glomeromycetes</taxon>
        <taxon>Paraglomerales</taxon>
        <taxon>Paraglomeraceae</taxon>
        <taxon>Paraglomus</taxon>
    </lineage>
</organism>
<comment type="caution">
    <text evidence="6">The sequence shown here is derived from an EMBL/GenBank/DDBJ whole genome shotgun (WGS) entry which is preliminary data.</text>
</comment>
<reference evidence="6" key="1">
    <citation type="submission" date="2021-06" db="EMBL/GenBank/DDBJ databases">
        <authorList>
            <person name="Kallberg Y."/>
            <person name="Tangrot J."/>
            <person name="Rosling A."/>
        </authorList>
    </citation>
    <scope>NUCLEOTIDE SEQUENCE</scope>
    <source>
        <strain evidence="6">BR232B</strain>
    </source>
</reference>
<dbReference type="Proteomes" id="UP000789739">
    <property type="component" value="Unassembled WGS sequence"/>
</dbReference>
<dbReference type="PANTHER" id="PTHR11575:SF48">
    <property type="entry name" value="5'-NUCLEOTIDASE"/>
    <property type="match status" value="1"/>
</dbReference>
<dbReference type="InterPro" id="IPR029052">
    <property type="entry name" value="Metallo-depent_PP-like"/>
</dbReference>
<dbReference type="SUPFAM" id="SSF55816">
    <property type="entry name" value="5'-nucleotidase (syn. UDP-sugar hydrolase), C-terminal domain"/>
    <property type="match status" value="1"/>
</dbReference>
<dbReference type="Pfam" id="PF02872">
    <property type="entry name" value="5_nucleotid_C"/>
    <property type="match status" value="1"/>
</dbReference>
<evidence type="ECO:0000256" key="1">
    <source>
        <dbReference type="ARBA" id="ARBA00006654"/>
    </source>
</evidence>
<dbReference type="InterPro" id="IPR008334">
    <property type="entry name" value="5'-Nucleotdase_C"/>
</dbReference>
<dbReference type="OrthoDB" id="10252235at2759"/>
<sequence length="623" mass="68955">MSTKLNILHFNDVYHLKEQSREPVGGAARFATLVKEFRNTYEADTTLVTFGGDAFNPSVESSITKGQHMVAPLNGLGIDVACIGNHDFDFGVAALRSHIAKTKFPWLLSNVVDPDTNEPLGKGKTFVVLNKSGLKIGVIGLVEKEWLETIPGLPPSKHIDFIQAGKDLSAKLRDPNGPYAVDLVIAITHSRLPNDIVLARGCRDEIDLILGGHDHFYYVGKECEIKGGWTRESIDGDQEDDGVKLVKSGTDFRELSIVECEIGDSESGDRKVIKKIEVTRKEVTRDVPPDAEMEATVEHATQEVSSVLAKPVAYTTTPWDCKSTTVRSSESAFGNFVADLMLYAYQSCLSYNVDCAILCGGSIRSDTVYGPGVITLADIREILPFEDTVVVIRITGQQIWDAIESSLSKIPKQEGRFPVVSGLKIEYDPNLPPEKRVRNIYLTERLPPTFDDDDTPTSQGSLSIIAPLDLNQTYTVCTRYYLAQGYDGYSALNRPTTQYIVDDEAGVILSTLVHRYFIGLYYVNAMRFNKSFEERTRETVAKAVEKWKGLKKVKRQRDSKGHLSKKSIADALLLSCGEIVDIVPEAKDDLDKESGGEDGLGEFKQEWVTVSPVTEDRIVVVTE</sequence>
<feature type="domain" description="Calcineurin-like phosphoesterase" evidence="4">
    <location>
        <begin position="6"/>
        <end position="216"/>
    </location>
</feature>
<evidence type="ECO:0000313" key="7">
    <source>
        <dbReference type="Proteomes" id="UP000789739"/>
    </source>
</evidence>
<evidence type="ECO:0000313" key="6">
    <source>
        <dbReference type="EMBL" id="CAG8535889.1"/>
    </source>
</evidence>
<dbReference type="PANTHER" id="PTHR11575">
    <property type="entry name" value="5'-NUCLEOTIDASE-RELATED"/>
    <property type="match status" value="1"/>
</dbReference>
<keyword evidence="7" id="KW-1185">Reference proteome</keyword>
<gene>
    <name evidence="6" type="ORF">PBRASI_LOCUS4344</name>
</gene>
<dbReference type="AlphaFoldDB" id="A0A9N9AMH1"/>
<evidence type="ECO:0000256" key="3">
    <source>
        <dbReference type="RuleBase" id="RU362119"/>
    </source>
</evidence>
<name>A0A9N9AMH1_9GLOM</name>
<dbReference type="Gene3D" id="3.60.21.10">
    <property type="match status" value="1"/>
</dbReference>
<accession>A0A9N9AMH1</accession>
<dbReference type="SUPFAM" id="SSF56300">
    <property type="entry name" value="Metallo-dependent phosphatases"/>
    <property type="match status" value="1"/>
</dbReference>
<keyword evidence="2" id="KW-0732">Signal</keyword>
<dbReference type="GO" id="GO:0016787">
    <property type="term" value="F:hydrolase activity"/>
    <property type="evidence" value="ECO:0007669"/>
    <property type="project" value="UniProtKB-KW"/>
</dbReference>
<evidence type="ECO:0000259" key="4">
    <source>
        <dbReference type="Pfam" id="PF00149"/>
    </source>
</evidence>
<evidence type="ECO:0000256" key="2">
    <source>
        <dbReference type="ARBA" id="ARBA00022729"/>
    </source>
</evidence>
<feature type="domain" description="5'-Nucleotidase C-terminal" evidence="5">
    <location>
        <begin position="314"/>
        <end position="493"/>
    </location>
</feature>
<dbReference type="InterPro" id="IPR004843">
    <property type="entry name" value="Calcineurin-like_PHP"/>
</dbReference>
<dbReference type="EMBL" id="CAJVPI010000444">
    <property type="protein sequence ID" value="CAG8535889.1"/>
    <property type="molecule type" value="Genomic_DNA"/>
</dbReference>
<dbReference type="GO" id="GO:0009166">
    <property type="term" value="P:nucleotide catabolic process"/>
    <property type="evidence" value="ECO:0007669"/>
    <property type="project" value="InterPro"/>
</dbReference>
<dbReference type="GO" id="GO:0000166">
    <property type="term" value="F:nucleotide binding"/>
    <property type="evidence" value="ECO:0007669"/>
    <property type="project" value="UniProtKB-KW"/>
</dbReference>
<evidence type="ECO:0000259" key="5">
    <source>
        <dbReference type="Pfam" id="PF02872"/>
    </source>
</evidence>